<dbReference type="RefSeq" id="WP_089273050.1">
    <property type="nucleotide sequence ID" value="NZ_FZOC01000002.1"/>
</dbReference>
<gene>
    <name evidence="8" type="ORF">SAMN04488503_1376</name>
</gene>
<dbReference type="CDD" id="cd10559">
    <property type="entry name" value="W-FDH"/>
    <property type="match status" value="1"/>
</dbReference>
<dbReference type="AlphaFoldDB" id="A0A238Z9R5"/>
<evidence type="ECO:0000259" key="7">
    <source>
        <dbReference type="Pfam" id="PF13247"/>
    </source>
</evidence>
<dbReference type="GO" id="GO:0030313">
    <property type="term" value="C:cell envelope"/>
    <property type="evidence" value="ECO:0007669"/>
    <property type="project" value="UniProtKB-SubCell"/>
</dbReference>
<keyword evidence="4" id="KW-0677">Repeat</keyword>
<sequence length="244" mass="27038">MSGKSFLVDLTKCTACRGCQIACKQWKKLPGEKTKNTGSYQNPPDFAFNTLRVVRFSEKEVDGQMKWFFTPDQCRHCLEAPCKSGAELPDSIVIDEATGAVVYTDKTAKESFDAIQGSCPYNVPRMDKKSKVIAKCDMCIDRVKAGKLPACVQACPTGTMNFGDRDDMLKLAEKRLAEAKKKHPKAQLVDADSVRVIFLTADEPNLYAKNLMADASNAPARAPREYTRQELFAGLMKPVRNILG</sequence>
<organism evidence="8 9">
    <name type="scientific">Humidesulfovibrio mexicanus</name>
    <dbReference type="NCBI Taxonomy" id="147047"/>
    <lineage>
        <taxon>Bacteria</taxon>
        <taxon>Pseudomonadati</taxon>
        <taxon>Thermodesulfobacteriota</taxon>
        <taxon>Desulfovibrionia</taxon>
        <taxon>Desulfovibrionales</taxon>
        <taxon>Desulfovibrionaceae</taxon>
        <taxon>Humidesulfovibrio</taxon>
    </lineage>
</organism>
<comment type="subcellular location">
    <subcellularLocation>
        <location evidence="1">Cell envelope</location>
    </subcellularLocation>
</comment>
<dbReference type="OrthoDB" id="9789030at2"/>
<dbReference type="Pfam" id="PF13247">
    <property type="entry name" value="Fer4_11"/>
    <property type="match status" value="1"/>
</dbReference>
<protein>
    <submittedName>
        <fullName evidence="8">Formate dehydrogenase iron-sulfur subunit</fullName>
    </submittedName>
</protein>
<evidence type="ECO:0000256" key="1">
    <source>
        <dbReference type="ARBA" id="ARBA00004196"/>
    </source>
</evidence>
<dbReference type="InterPro" id="IPR017896">
    <property type="entry name" value="4Fe4S_Fe-S-bd"/>
</dbReference>
<evidence type="ECO:0000313" key="8">
    <source>
        <dbReference type="EMBL" id="SNR80275.1"/>
    </source>
</evidence>
<dbReference type="GO" id="GO:0045333">
    <property type="term" value="P:cellular respiration"/>
    <property type="evidence" value="ECO:0007669"/>
    <property type="project" value="InterPro"/>
</dbReference>
<keyword evidence="2" id="KW-0004">4Fe-4S</keyword>
<dbReference type="Gene3D" id="3.30.70.20">
    <property type="match status" value="2"/>
</dbReference>
<evidence type="ECO:0000256" key="6">
    <source>
        <dbReference type="ARBA" id="ARBA00023014"/>
    </source>
</evidence>
<evidence type="ECO:0000256" key="2">
    <source>
        <dbReference type="ARBA" id="ARBA00022485"/>
    </source>
</evidence>
<keyword evidence="3" id="KW-0479">Metal-binding</keyword>
<dbReference type="EMBL" id="FZOC01000002">
    <property type="protein sequence ID" value="SNR80275.1"/>
    <property type="molecule type" value="Genomic_DNA"/>
</dbReference>
<evidence type="ECO:0000256" key="4">
    <source>
        <dbReference type="ARBA" id="ARBA00022737"/>
    </source>
</evidence>
<dbReference type="PANTHER" id="PTHR43545">
    <property type="entry name" value="FORMATE DEHYDROGENASE, NITRATE-INDUCIBLE, IRON-SULFUR SUBUNIT"/>
    <property type="match status" value="1"/>
</dbReference>
<reference evidence="8 9" key="1">
    <citation type="submission" date="2017-06" db="EMBL/GenBank/DDBJ databases">
        <authorList>
            <person name="Kim H.J."/>
            <person name="Triplett B.A."/>
        </authorList>
    </citation>
    <scope>NUCLEOTIDE SEQUENCE [LARGE SCALE GENOMIC DNA]</scope>
    <source>
        <strain evidence="8 9">DSM 13116</strain>
    </source>
</reference>
<dbReference type="SUPFAM" id="SSF54862">
    <property type="entry name" value="4Fe-4S ferredoxins"/>
    <property type="match status" value="1"/>
</dbReference>
<evidence type="ECO:0000313" key="9">
    <source>
        <dbReference type="Proteomes" id="UP000198324"/>
    </source>
</evidence>
<dbReference type="GO" id="GO:0046872">
    <property type="term" value="F:metal ion binding"/>
    <property type="evidence" value="ECO:0007669"/>
    <property type="project" value="UniProtKB-KW"/>
</dbReference>
<dbReference type="GO" id="GO:0015944">
    <property type="term" value="P:formate oxidation"/>
    <property type="evidence" value="ECO:0007669"/>
    <property type="project" value="InterPro"/>
</dbReference>
<keyword evidence="6" id="KW-0411">Iron-sulfur</keyword>
<dbReference type="PIRSF" id="PIRSF036298">
    <property type="entry name" value="FDH_4Fe4S"/>
    <property type="match status" value="1"/>
</dbReference>
<accession>A0A238Z9R5</accession>
<evidence type="ECO:0000256" key="5">
    <source>
        <dbReference type="ARBA" id="ARBA00023004"/>
    </source>
</evidence>
<dbReference type="InterPro" id="IPR014603">
    <property type="entry name" value="Formate_DH_Fe-S_su"/>
</dbReference>
<dbReference type="InterPro" id="IPR051555">
    <property type="entry name" value="FDH_Electron_Transfer_Unit"/>
</dbReference>
<evidence type="ECO:0000256" key="3">
    <source>
        <dbReference type="ARBA" id="ARBA00022723"/>
    </source>
</evidence>
<dbReference type="PANTHER" id="PTHR43545:SF4">
    <property type="entry name" value="IRON-SULFUR PROTEIN"/>
    <property type="match status" value="1"/>
</dbReference>
<proteinExistence type="predicted"/>
<name>A0A238Z9R5_9BACT</name>
<feature type="domain" description="4Fe-4S ferredoxin-type" evidence="7">
    <location>
        <begin position="65"/>
        <end position="165"/>
    </location>
</feature>
<keyword evidence="9" id="KW-1185">Reference proteome</keyword>
<dbReference type="GO" id="GO:0051539">
    <property type="term" value="F:4 iron, 4 sulfur cluster binding"/>
    <property type="evidence" value="ECO:0007669"/>
    <property type="project" value="UniProtKB-KW"/>
</dbReference>
<keyword evidence="5" id="KW-0408">Iron</keyword>
<dbReference type="Proteomes" id="UP000198324">
    <property type="component" value="Unassembled WGS sequence"/>
</dbReference>